<dbReference type="InterPro" id="IPR011993">
    <property type="entry name" value="PH-like_dom_sf"/>
</dbReference>
<feature type="domain" description="Ras-associating" evidence="3">
    <location>
        <begin position="183"/>
        <end position="270"/>
    </location>
</feature>
<dbReference type="SUPFAM" id="SSF54236">
    <property type="entry name" value="Ubiquitin-like"/>
    <property type="match status" value="1"/>
</dbReference>
<dbReference type="Pfam" id="PF21989">
    <property type="entry name" value="RA_2"/>
    <property type="match status" value="1"/>
</dbReference>
<evidence type="ECO:0000259" key="2">
    <source>
        <dbReference type="PROSITE" id="PS50003"/>
    </source>
</evidence>
<dbReference type="Pfam" id="PF00169">
    <property type="entry name" value="PH"/>
    <property type="match status" value="1"/>
</dbReference>
<feature type="domain" description="PH" evidence="2">
    <location>
        <begin position="284"/>
        <end position="390"/>
    </location>
</feature>
<evidence type="ECO:0000313" key="5">
    <source>
        <dbReference type="Proteomes" id="UP000253551"/>
    </source>
</evidence>
<gene>
    <name evidence="4" type="ORF">CU098_004565</name>
</gene>
<dbReference type="AlphaFoldDB" id="A0A367J0R5"/>
<sequence length="567" mass="65453">MLVRSASAVNRRCTPEENVTLKHSKSVRGLVNSTSSRRKYVKNGIPPVPPLPKNIEDIQPVTPVPPLPNYIEQIVPKNTEQVIKEQQPVAKEMEPVMTKERLVFKEIEPVVYREDPVVKEVEQEVSKEEPATKKTEPAVHREQYITKKTEETIPLNGEHTLQQKEAKPKEDYKREEANRSPIKTLNTRIYIDDANNHVTLQLNPLLTSGMVIQYLKKKSILDSSTDWTLFEFASSHQVERPLREWEYVLDTVGTWDPDETNALLIKKYMFHYTLTSETIFQKSIQSMHGWLSIEYKKGKWQKRYCFIKDNAIHHAKDKGAPSSVLCHLASYDVYTLLQPLKISPTPFVFSIRAQNRASIFEKEGDYIRFMATEDSEEMKHWVLSIRQSKSIIQYQQSPQRVAHPFVLEGKKEETPLRRQKSIKTLTPSRSESTSRTEPKTKTKGLSRSPTVKETEESRVNEEPLIQIDDKVKFAKGSLLAKKMPEMMKRSKSMREVPVERAPETRRHVSLRRRPTVKKASDAVPLPSNSNTLLQLDDSPESFHSKELRGRHVKPLLHFDPPSPSTRR</sequence>
<dbReference type="GO" id="GO:0007165">
    <property type="term" value="P:signal transduction"/>
    <property type="evidence" value="ECO:0007669"/>
    <property type="project" value="InterPro"/>
</dbReference>
<dbReference type="OrthoDB" id="43122at2759"/>
<evidence type="ECO:0000259" key="3">
    <source>
        <dbReference type="PROSITE" id="PS50200"/>
    </source>
</evidence>
<dbReference type="Gene3D" id="3.10.20.90">
    <property type="entry name" value="Phosphatidylinositol 3-kinase Catalytic Subunit, Chain A, domain 1"/>
    <property type="match status" value="1"/>
</dbReference>
<feature type="compositionally biased region" description="Basic and acidic residues" evidence="1">
    <location>
        <begin position="161"/>
        <end position="177"/>
    </location>
</feature>
<dbReference type="InterPro" id="IPR001849">
    <property type="entry name" value="PH_domain"/>
</dbReference>
<dbReference type="InterPro" id="IPR029071">
    <property type="entry name" value="Ubiquitin-like_domsf"/>
</dbReference>
<feature type="compositionally biased region" description="Basic and acidic residues" evidence="1">
    <location>
        <begin position="486"/>
        <end position="506"/>
    </location>
</feature>
<reference evidence="4 5" key="1">
    <citation type="journal article" date="2018" name="G3 (Bethesda)">
        <title>Phylogenetic and Phylogenomic Definition of Rhizopus Species.</title>
        <authorList>
            <person name="Gryganskyi A.P."/>
            <person name="Golan J."/>
            <person name="Dolatabadi S."/>
            <person name="Mondo S."/>
            <person name="Robb S."/>
            <person name="Idnurm A."/>
            <person name="Muszewska A."/>
            <person name="Steczkiewicz K."/>
            <person name="Masonjones S."/>
            <person name="Liao H.L."/>
            <person name="Gajdeczka M.T."/>
            <person name="Anike F."/>
            <person name="Vuek A."/>
            <person name="Anishchenko I.M."/>
            <person name="Voigt K."/>
            <person name="de Hoog G.S."/>
            <person name="Smith M.E."/>
            <person name="Heitman J."/>
            <person name="Vilgalys R."/>
            <person name="Stajich J.E."/>
        </authorList>
    </citation>
    <scope>NUCLEOTIDE SEQUENCE [LARGE SCALE GENOMIC DNA]</scope>
    <source>
        <strain evidence="4 5">LSU 92-RS-03</strain>
    </source>
</reference>
<dbReference type="EMBL" id="PJQM01004724">
    <property type="protein sequence ID" value="RCH83500.1"/>
    <property type="molecule type" value="Genomic_DNA"/>
</dbReference>
<evidence type="ECO:0000313" key="4">
    <source>
        <dbReference type="EMBL" id="RCH83500.1"/>
    </source>
</evidence>
<feature type="compositionally biased region" description="Basic and acidic residues" evidence="1">
    <location>
        <begin position="450"/>
        <end position="461"/>
    </location>
</feature>
<dbReference type="STRING" id="4846.A0A367J0R5"/>
<feature type="compositionally biased region" description="Basic and acidic residues" evidence="1">
    <location>
        <begin position="540"/>
        <end position="549"/>
    </location>
</feature>
<feature type="region of interest" description="Disordered" evidence="1">
    <location>
        <begin position="157"/>
        <end position="177"/>
    </location>
</feature>
<dbReference type="PANTHER" id="PTHR38700">
    <property type="entry name" value="YALI0E22418P"/>
    <property type="match status" value="1"/>
</dbReference>
<evidence type="ECO:0000256" key="1">
    <source>
        <dbReference type="SAM" id="MobiDB-lite"/>
    </source>
</evidence>
<feature type="compositionally biased region" description="Basic residues" evidence="1">
    <location>
        <begin position="507"/>
        <end position="516"/>
    </location>
</feature>
<evidence type="ECO:0008006" key="6">
    <source>
        <dbReference type="Google" id="ProtNLM"/>
    </source>
</evidence>
<dbReference type="PROSITE" id="PS50200">
    <property type="entry name" value="RA"/>
    <property type="match status" value="1"/>
</dbReference>
<comment type="caution">
    <text evidence="4">The sequence shown here is derived from an EMBL/GenBank/DDBJ whole genome shotgun (WGS) entry which is preliminary data.</text>
</comment>
<protein>
    <recommendedName>
        <fullName evidence="6">PH domain-containing protein</fullName>
    </recommendedName>
</protein>
<dbReference type="SMART" id="SM00233">
    <property type="entry name" value="PH"/>
    <property type="match status" value="1"/>
</dbReference>
<dbReference type="InterPro" id="IPR000159">
    <property type="entry name" value="RA_dom"/>
</dbReference>
<feature type="region of interest" description="Disordered" evidence="1">
    <location>
        <begin position="486"/>
        <end position="567"/>
    </location>
</feature>
<name>A0A367J0R5_RHIST</name>
<organism evidence="4 5">
    <name type="scientific">Rhizopus stolonifer</name>
    <name type="common">Rhizopus nigricans</name>
    <dbReference type="NCBI Taxonomy" id="4846"/>
    <lineage>
        <taxon>Eukaryota</taxon>
        <taxon>Fungi</taxon>
        <taxon>Fungi incertae sedis</taxon>
        <taxon>Mucoromycota</taxon>
        <taxon>Mucoromycotina</taxon>
        <taxon>Mucoromycetes</taxon>
        <taxon>Mucorales</taxon>
        <taxon>Mucorineae</taxon>
        <taxon>Rhizopodaceae</taxon>
        <taxon>Rhizopus</taxon>
    </lineage>
</organism>
<dbReference type="SUPFAM" id="SSF50729">
    <property type="entry name" value="PH domain-like"/>
    <property type="match status" value="1"/>
</dbReference>
<accession>A0A367J0R5</accession>
<dbReference type="Proteomes" id="UP000253551">
    <property type="component" value="Unassembled WGS sequence"/>
</dbReference>
<dbReference type="PANTHER" id="PTHR38700:SF1">
    <property type="entry name" value="PH DOMAIN-CONTAINING PROTEIN"/>
    <property type="match status" value="1"/>
</dbReference>
<proteinExistence type="predicted"/>
<dbReference type="PROSITE" id="PS50003">
    <property type="entry name" value="PH_DOMAIN"/>
    <property type="match status" value="1"/>
</dbReference>
<dbReference type="Gene3D" id="2.30.29.30">
    <property type="entry name" value="Pleckstrin-homology domain (PH domain)/Phosphotyrosine-binding domain (PTB)"/>
    <property type="match status" value="1"/>
</dbReference>
<keyword evidence="5" id="KW-1185">Reference proteome</keyword>
<feature type="region of interest" description="Disordered" evidence="1">
    <location>
        <begin position="406"/>
        <end position="461"/>
    </location>
</feature>